<dbReference type="AlphaFoldDB" id="A0A8K0TPM5"/>
<dbReference type="EMBL" id="JAGPXD010000002">
    <property type="protein sequence ID" value="KAH7366997.1"/>
    <property type="molecule type" value="Genomic_DNA"/>
</dbReference>
<comment type="caution">
    <text evidence="3">The sequence shown here is derived from an EMBL/GenBank/DDBJ whole genome shotgun (WGS) entry which is preliminary data.</text>
</comment>
<feature type="transmembrane region" description="Helical" evidence="2">
    <location>
        <begin position="200"/>
        <end position="221"/>
    </location>
</feature>
<feature type="region of interest" description="Disordered" evidence="1">
    <location>
        <begin position="1"/>
        <end position="86"/>
    </location>
</feature>
<keyword evidence="2" id="KW-1133">Transmembrane helix</keyword>
<keyword evidence="2" id="KW-0812">Transmembrane</keyword>
<evidence type="ECO:0000313" key="3">
    <source>
        <dbReference type="EMBL" id="KAH7366997.1"/>
    </source>
</evidence>
<sequence>MNINSDKQHAMDTQHNEVSVSTPSTGTEPRRPPSLEVAALSRGPMTGSSSPDREQCHGCTSSDNLKPPTLPMPGSPMPGSYQFRGMPGRRRAPKTFMNAMLLQYFLIMLLIGGMYAVLISYTRSEVLSHRDKRIFNALITGIAIALALMTISFLNGLVIELRWFMLSRRYRSRRKVESILHAHSLRKAMMLAFTSKRVSIHFYAIGWILLLLTSQVGLASINLCFVLETNEVFALLVPGNISIPDLESIHTNRVVHTSKTIGAQQYTANQFGTIALAFPQGELDEIPQPGKLFYSDDPLVFCDDESARCRYQFHEINSESENNKDRIPIEAATDRSVIASAECRSYPVVEGGNGTSLDIVIDLRNGEGDTQNVTFPVAGGADQTTFVTDTSGTGASPRNGSVTSTCGAGCVSVWAFEAVSTGQAWFYDCTVTVGKVSNVKRPEHELGANLTRMAAAGIALQGYASTLSGSGGNSSTNTDLRTQAMIYPSESWWGTSMDGSTQGMAFLLARFAIGVVAVAAENNDRTIVWGEAPNMGIRVHMEHWPIVHIILILTAVVLLLLGLGAAYFGNRVVVPPPGPVAEAQVLRAMMPREGTGGRLRKGDSGRRGAMHEGRKTVWIYRNQLVGGGVYDLYMEETEVAVTMRREAMFGWLRRRKSSESSEAMAEA</sequence>
<feature type="transmembrane region" description="Helical" evidence="2">
    <location>
        <begin position="544"/>
        <end position="568"/>
    </location>
</feature>
<keyword evidence="4" id="KW-1185">Reference proteome</keyword>
<feature type="compositionally biased region" description="Basic and acidic residues" evidence="1">
    <location>
        <begin position="1"/>
        <end position="15"/>
    </location>
</feature>
<evidence type="ECO:0000256" key="1">
    <source>
        <dbReference type="SAM" id="MobiDB-lite"/>
    </source>
</evidence>
<evidence type="ECO:0000313" key="4">
    <source>
        <dbReference type="Proteomes" id="UP000813385"/>
    </source>
</evidence>
<keyword evidence="2" id="KW-0472">Membrane</keyword>
<feature type="transmembrane region" description="Helical" evidence="2">
    <location>
        <begin position="99"/>
        <end position="122"/>
    </location>
</feature>
<evidence type="ECO:0000256" key="2">
    <source>
        <dbReference type="SAM" id="Phobius"/>
    </source>
</evidence>
<gene>
    <name evidence="3" type="ORF">B0T11DRAFT_274504</name>
</gene>
<feature type="compositionally biased region" description="Polar residues" evidence="1">
    <location>
        <begin position="16"/>
        <end position="27"/>
    </location>
</feature>
<reference evidence="3" key="1">
    <citation type="journal article" date="2021" name="Nat. Commun.">
        <title>Genetic determinants of endophytism in the Arabidopsis root mycobiome.</title>
        <authorList>
            <person name="Mesny F."/>
            <person name="Miyauchi S."/>
            <person name="Thiergart T."/>
            <person name="Pickel B."/>
            <person name="Atanasova L."/>
            <person name="Karlsson M."/>
            <person name="Huettel B."/>
            <person name="Barry K.W."/>
            <person name="Haridas S."/>
            <person name="Chen C."/>
            <person name="Bauer D."/>
            <person name="Andreopoulos W."/>
            <person name="Pangilinan J."/>
            <person name="LaButti K."/>
            <person name="Riley R."/>
            <person name="Lipzen A."/>
            <person name="Clum A."/>
            <person name="Drula E."/>
            <person name="Henrissat B."/>
            <person name="Kohler A."/>
            <person name="Grigoriev I.V."/>
            <person name="Martin F.M."/>
            <person name="Hacquard S."/>
        </authorList>
    </citation>
    <scope>NUCLEOTIDE SEQUENCE</scope>
    <source>
        <strain evidence="3">MPI-CAGE-AT-0016</strain>
    </source>
</reference>
<protein>
    <submittedName>
        <fullName evidence="3">Uncharacterized protein</fullName>
    </submittedName>
</protein>
<dbReference type="Proteomes" id="UP000813385">
    <property type="component" value="Unassembled WGS sequence"/>
</dbReference>
<name>A0A8K0TPM5_9PEZI</name>
<accession>A0A8K0TPM5</accession>
<proteinExistence type="predicted"/>
<organism evidence="3 4">
    <name type="scientific">Plectosphaerella cucumerina</name>
    <dbReference type="NCBI Taxonomy" id="40658"/>
    <lineage>
        <taxon>Eukaryota</taxon>
        <taxon>Fungi</taxon>
        <taxon>Dikarya</taxon>
        <taxon>Ascomycota</taxon>
        <taxon>Pezizomycotina</taxon>
        <taxon>Sordariomycetes</taxon>
        <taxon>Hypocreomycetidae</taxon>
        <taxon>Glomerellales</taxon>
        <taxon>Plectosphaerellaceae</taxon>
        <taxon>Plectosphaerella</taxon>
    </lineage>
</organism>
<dbReference type="OrthoDB" id="3596604at2759"/>
<feature type="transmembrane region" description="Helical" evidence="2">
    <location>
        <begin position="134"/>
        <end position="165"/>
    </location>
</feature>